<feature type="transmembrane region" description="Helical" evidence="8">
    <location>
        <begin position="311"/>
        <end position="330"/>
    </location>
</feature>
<keyword evidence="4 7" id="KW-0812">Transmembrane</keyword>
<name>A0A2G8TF14_9BURK</name>
<comment type="similarity">
    <text evidence="2">Belongs to the CPA3 antiporters (TC 2.A.63) subunit D family.</text>
</comment>
<sequence>MTLAWTDHLIVLPVLLPLVAGAVMAPFTEGRHNLKFALGYGSALALLANALALMVLADGSWPGGVGVYFAANWAAPFGITLVADRLSALMLVLTALLALAALHYAQPRWSRISVHFHSLFQFLLMGINGAFLTHDIFNLFVFFELMLAASYGLVLHGYNAARLRASMQYIAVNLVAALLFLIGIALIYATTGTLNMADLARQAAALQAPYLGLFKAGVAVMALAFLVKGAMWPLGFWLPTTYAAASPPVAIMLVLMTKVGAYVVLRIWLLVFADGAGAVARFGYDALMWGGMATIVFGAAGMLATDTTGRIAGYAAIVSSGTLLAVIGYGQPQLVTAALYYFIASTIAIAAFVLLIELIDRMRTPGAALLALTMEAYAVEDSPAEPKGSGVPAATAFLSLAFAACALMIAGLPPLSGFVAKFGMFHALLNPGAGAAAIGPAGWAIMALVFTSGLIAIITLLRFGVRTFWAGGAMLPPRLHAAEVVPVAALLVLSVALTVEAQPVYAYLARISADIHRPGLYVERVLTTPALPGPASGKEAP</sequence>
<feature type="transmembrane region" description="Helical" evidence="8">
    <location>
        <begin position="337"/>
        <end position="356"/>
    </location>
</feature>
<keyword evidence="5 8" id="KW-1133">Transmembrane helix</keyword>
<dbReference type="InterPro" id="IPR001750">
    <property type="entry name" value="ND/Mrp_TM"/>
</dbReference>
<feature type="transmembrane region" description="Helical" evidence="8">
    <location>
        <begin position="6"/>
        <end position="25"/>
    </location>
</feature>
<feature type="transmembrane region" description="Helical" evidence="8">
    <location>
        <begin position="441"/>
        <end position="464"/>
    </location>
</feature>
<reference evidence="10 11" key="1">
    <citation type="submission" date="2017-10" db="EMBL/GenBank/DDBJ databases">
        <title>Massilia psychrophilum sp. nov., a novel purple-pigmented bacterium isolated from Tianshan glacier, Xinjiang Municipality, China.</title>
        <authorList>
            <person name="Wang H."/>
        </authorList>
    </citation>
    <scope>NUCLEOTIDE SEQUENCE [LARGE SCALE GENOMIC DNA]</scope>
    <source>
        <strain evidence="10 11">JCM 30074</strain>
    </source>
</reference>
<evidence type="ECO:0000256" key="5">
    <source>
        <dbReference type="ARBA" id="ARBA00022989"/>
    </source>
</evidence>
<keyword evidence="6 8" id="KW-0472">Membrane</keyword>
<dbReference type="Pfam" id="PF00361">
    <property type="entry name" value="Proton_antipo_M"/>
    <property type="match status" value="1"/>
</dbReference>
<dbReference type="NCBIfam" id="NF009309">
    <property type="entry name" value="PRK12666.1"/>
    <property type="match status" value="1"/>
</dbReference>
<proteinExistence type="inferred from homology"/>
<feature type="transmembrane region" description="Helical" evidence="8">
    <location>
        <begin position="77"/>
        <end position="102"/>
    </location>
</feature>
<feature type="transmembrane region" description="Helical" evidence="8">
    <location>
        <begin position="139"/>
        <end position="158"/>
    </location>
</feature>
<dbReference type="RefSeq" id="WP_099788702.1">
    <property type="nucleotide sequence ID" value="NZ_JBHLYV010000004.1"/>
</dbReference>
<keyword evidence="11" id="KW-1185">Reference proteome</keyword>
<feature type="transmembrane region" description="Helical" evidence="8">
    <location>
        <begin position="209"/>
        <end position="227"/>
    </location>
</feature>
<feature type="transmembrane region" description="Helical" evidence="8">
    <location>
        <begin position="286"/>
        <end position="305"/>
    </location>
</feature>
<feature type="transmembrane region" description="Helical" evidence="8">
    <location>
        <begin position="396"/>
        <end position="420"/>
    </location>
</feature>
<evidence type="ECO:0000256" key="2">
    <source>
        <dbReference type="ARBA" id="ARBA00005346"/>
    </source>
</evidence>
<evidence type="ECO:0000256" key="3">
    <source>
        <dbReference type="ARBA" id="ARBA00022475"/>
    </source>
</evidence>
<evidence type="ECO:0000259" key="9">
    <source>
        <dbReference type="Pfam" id="PF00361"/>
    </source>
</evidence>
<keyword evidence="3" id="KW-1003">Cell membrane</keyword>
<evidence type="ECO:0000256" key="8">
    <source>
        <dbReference type="SAM" id="Phobius"/>
    </source>
</evidence>
<dbReference type="Proteomes" id="UP000230390">
    <property type="component" value="Unassembled WGS sequence"/>
</dbReference>
<dbReference type="PANTHER" id="PTHR42703:SF1">
    <property type="entry name" value="NA(+)_H(+) ANTIPORTER SUBUNIT D1"/>
    <property type="match status" value="1"/>
</dbReference>
<evidence type="ECO:0000256" key="1">
    <source>
        <dbReference type="ARBA" id="ARBA00004651"/>
    </source>
</evidence>
<dbReference type="PANTHER" id="PTHR42703">
    <property type="entry name" value="NADH DEHYDROGENASE"/>
    <property type="match status" value="1"/>
</dbReference>
<feature type="transmembrane region" description="Helical" evidence="8">
    <location>
        <begin position="170"/>
        <end position="189"/>
    </location>
</feature>
<evidence type="ECO:0000313" key="11">
    <source>
        <dbReference type="Proteomes" id="UP000230390"/>
    </source>
</evidence>
<comment type="subcellular location">
    <subcellularLocation>
        <location evidence="1">Cell membrane</location>
        <topology evidence="1">Multi-pass membrane protein</topology>
    </subcellularLocation>
    <subcellularLocation>
        <location evidence="7">Membrane</location>
        <topology evidence="7">Multi-pass membrane protein</topology>
    </subcellularLocation>
</comment>
<organism evidence="10 11">
    <name type="scientific">Massilia eurypsychrophila</name>
    <dbReference type="NCBI Taxonomy" id="1485217"/>
    <lineage>
        <taxon>Bacteria</taxon>
        <taxon>Pseudomonadati</taxon>
        <taxon>Pseudomonadota</taxon>
        <taxon>Betaproteobacteria</taxon>
        <taxon>Burkholderiales</taxon>
        <taxon>Oxalobacteraceae</taxon>
        <taxon>Telluria group</taxon>
        <taxon>Massilia</taxon>
    </lineage>
</organism>
<gene>
    <name evidence="10" type="ORF">CR105_12035</name>
</gene>
<dbReference type="GO" id="GO:0005886">
    <property type="term" value="C:plasma membrane"/>
    <property type="evidence" value="ECO:0007669"/>
    <property type="project" value="UniProtKB-SubCell"/>
</dbReference>
<dbReference type="OrthoDB" id="9768329at2"/>
<dbReference type="AlphaFoldDB" id="A0A2G8TF14"/>
<dbReference type="InterPro" id="IPR050586">
    <property type="entry name" value="CPA3_Na-H_Antiporter_D"/>
</dbReference>
<evidence type="ECO:0000256" key="6">
    <source>
        <dbReference type="ARBA" id="ARBA00023136"/>
    </source>
</evidence>
<evidence type="ECO:0000313" key="10">
    <source>
        <dbReference type="EMBL" id="PIL44641.1"/>
    </source>
</evidence>
<feature type="transmembrane region" description="Helical" evidence="8">
    <location>
        <begin position="37"/>
        <end position="57"/>
    </location>
</feature>
<dbReference type="EMBL" id="PDOC01000006">
    <property type="protein sequence ID" value="PIL44641.1"/>
    <property type="molecule type" value="Genomic_DNA"/>
</dbReference>
<feature type="domain" description="NADH:quinone oxidoreductase/Mrp antiporter transmembrane" evidence="9">
    <location>
        <begin position="135"/>
        <end position="431"/>
    </location>
</feature>
<feature type="transmembrane region" description="Helical" evidence="8">
    <location>
        <begin position="261"/>
        <end position="279"/>
    </location>
</feature>
<feature type="transmembrane region" description="Helical" evidence="8">
    <location>
        <begin position="114"/>
        <end position="133"/>
    </location>
</feature>
<protein>
    <submittedName>
        <fullName evidence="10">Monovalent cation/H+ antiporter subunit D</fullName>
    </submittedName>
</protein>
<accession>A0A2G8TF14</accession>
<comment type="caution">
    <text evidence="10">The sequence shown here is derived from an EMBL/GenBank/DDBJ whole genome shotgun (WGS) entry which is preliminary data.</text>
</comment>
<evidence type="ECO:0000256" key="4">
    <source>
        <dbReference type="ARBA" id="ARBA00022692"/>
    </source>
</evidence>
<evidence type="ECO:0000256" key="7">
    <source>
        <dbReference type="RuleBase" id="RU000320"/>
    </source>
</evidence>